<evidence type="ECO:0000313" key="4">
    <source>
        <dbReference type="Proteomes" id="UP000189933"/>
    </source>
</evidence>
<dbReference type="SUPFAM" id="SSF51735">
    <property type="entry name" value="NAD(P)-binding Rossmann-fold domains"/>
    <property type="match status" value="1"/>
</dbReference>
<sequence>MQQFAVIGLGRFGTAMAKTLTTMGHEVLAVDKDEDRVQEIRDFVTHAVEADVLDEAVLRELGLTNFDKVIVAIGADVQASILVTVMLKEMGVKKVIAKAQNELHGKVLARVGADQVVYPERDMAVRVAQNLVSCNVLDHIELSRDYSILEIIAPDDLVGKTLAQSNIRNKYKVNIMAIKRGEEIIVAPGGQTMIMNNDILVVIGDNKSLKKLRMEG</sequence>
<dbReference type="Pfam" id="PF02254">
    <property type="entry name" value="TrkA_N"/>
    <property type="match status" value="1"/>
</dbReference>
<dbReference type="Proteomes" id="UP000189933">
    <property type="component" value="Unassembled WGS sequence"/>
</dbReference>
<dbReference type="PROSITE" id="PS51201">
    <property type="entry name" value="RCK_N"/>
    <property type="match status" value="1"/>
</dbReference>
<dbReference type="SUPFAM" id="SSF116726">
    <property type="entry name" value="TrkA C-terminal domain-like"/>
    <property type="match status" value="1"/>
</dbReference>
<dbReference type="EMBL" id="FUXM01000015">
    <property type="protein sequence ID" value="SJZ97252.1"/>
    <property type="molecule type" value="Genomic_DNA"/>
</dbReference>
<gene>
    <name evidence="3" type="ORF">SAMN02745885_01487</name>
</gene>
<dbReference type="Gene3D" id="3.30.70.1450">
    <property type="entry name" value="Regulator of K+ conductance, C-terminal domain"/>
    <property type="match status" value="1"/>
</dbReference>
<accession>A0A1T4Q0E6</accession>
<feature type="domain" description="RCK N-terminal" evidence="1">
    <location>
        <begin position="1"/>
        <end position="117"/>
    </location>
</feature>
<dbReference type="InterPro" id="IPR003148">
    <property type="entry name" value="RCK_N"/>
</dbReference>
<evidence type="ECO:0000259" key="1">
    <source>
        <dbReference type="PROSITE" id="PS51201"/>
    </source>
</evidence>
<dbReference type="GO" id="GO:0008324">
    <property type="term" value="F:monoatomic cation transmembrane transporter activity"/>
    <property type="evidence" value="ECO:0007669"/>
    <property type="project" value="InterPro"/>
</dbReference>
<evidence type="ECO:0000259" key="2">
    <source>
        <dbReference type="PROSITE" id="PS51202"/>
    </source>
</evidence>
<dbReference type="Pfam" id="PF02080">
    <property type="entry name" value="TrkA_C"/>
    <property type="match status" value="1"/>
</dbReference>
<protein>
    <submittedName>
        <fullName evidence="3">Trk system potassium uptake protein TrkA</fullName>
    </submittedName>
</protein>
<dbReference type="PROSITE" id="PS51202">
    <property type="entry name" value="RCK_C"/>
    <property type="match status" value="1"/>
</dbReference>
<proteinExistence type="predicted"/>
<dbReference type="InterPro" id="IPR036721">
    <property type="entry name" value="RCK_C_sf"/>
</dbReference>
<dbReference type="InterPro" id="IPR050721">
    <property type="entry name" value="Trk_Ktr_HKT_K-transport"/>
</dbReference>
<dbReference type="PANTHER" id="PTHR43833">
    <property type="entry name" value="POTASSIUM CHANNEL PROTEIN 2-RELATED-RELATED"/>
    <property type="match status" value="1"/>
</dbReference>
<feature type="domain" description="RCK C-terminal" evidence="2">
    <location>
        <begin position="135"/>
        <end position="216"/>
    </location>
</feature>
<dbReference type="Gene3D" id="3.40.50.720">
    <property type="entry name" value="NAD(P)-binding Rossmann-like Domain"/>
    <property type="match status" value="1"/>
</dbReference>
<dbReference type="AlphaFoldDB" id="A0A1T4Q0E6"/>
<evidence type="ECO:0000313" key="3">
    <source>
        <dbReference type="EMBL" id="SJZ97252.1"/>
    </source>
</evidence>
<dbReference type="PANTHER" id="PTHR43833:SF7">
    <property type="entry name" value="KTR SYSTEM POTASSIUM UPTAKE PROTEIN C"/>
    <property type="match status" value="1"/>
</dbReference>
<dbReference type="InterPro" id="IPR036291">
    <property type="entry name" value="NAD(P)-bd_dom_sf"/>
</dbReference>
<dbReference type="OrthoDB" id="9776294at2"/>
<dbReference type="InterPro" id="IPR006037">
    <property type="entry name" value="RCK_C"/>
</dbReference>
<organism evidence="3 4">
    <name type="scientific">Carboxydocella sporoproducens DSM 16521</name>
    <dbReference type="NCBI Taxonomy" id="1121270"/>
    <lineage>
        <taxon>Bacteria</taxon>
        <taxon>Bacillati</taxon>
        <taxon>Bacillota</taxon>
        <taxon>Clostridia</taxon>
        <taxon>Eubacteriales</taxon>
        <taxon>Clostridiales Family XVI. Incertae Sedis</taxon>
        <taxon>Carboxydocella</taxon>
    </lineage>
</organism>
<dbReference type="RefSeq" id="WP_078665552.1">
    <property type="nucleotide sequence ID" value="NZ_FUXM01000015.1"/>
</dbReference>
<name>A0A1T4Q0E6_9FIRM</name>
<dbReference type="GO" id="GO:0006813">
    <property type="term" value="P:potassium ion transport"/>
    <property type="evidence" value="ECO:0007669"/>
    <property type="project" value="InterPro"/>
</dbReference>
<reference evidence="4" key="1">
    <citation type="submission" date="2017-02" db="EMBL/GenBank/DDBJ databases">
        <authorList>
            <person name="Varghese N."/>
            <person name="Submissions S."/>
        </authorList>
    </citation>
    <scope>NUCLEOTIDE SEQUENCE [LARGE SCALE GENOMIC DNA]</scope>
    <source>
        <strain evidence="4">DSM 16521</strain>
    </source>
</reference>
<keyword evidence="4" id="KW-1185">Reference proteome</keyword>